<proteinExistence type="predicted"/>
<name>A0A428HQG7_STRMT</name>
<dbReference type="Proteomes" id="UP000277773">
    <property type="component" value="Unassembled WGS sequence"/>
</dbReference>
<accession>A0A428HQG7</accession>
<organism evidence="1 2">
    <name type="scientific">Streptococcus mitis</name>
    <dbReference type="NCBI Taxonomy" id="28037"/>
    <lineage>
        <taxon>Bacteria</taxon>
        <taxon>Bacillati</taxon>
        <taxon>Bacillota</taxon>
        <taxon>Bacilli</taxon>
        <taxon>Lactobacillales</taxon>
        <taxon>Streptococcaceae</taxon>
        <taxon>Streptococcus</taxon>
        <taxon>Streptococcus mitis group</taxon>
    </lineage>
</organism>
<dbReference type="EMBL" id="RJPY01000005">
    <property type="protein sequence ID" value="RSJ97930.1"/>
    <property type="molecule type" value="Genomic_DNA"/>
</dbReference>
<evidence type="ECO:0000313" key="1">
    <source>
        <dbReference type="EMBL" id="RSJ97930.1"/>
    </source>
</evidence>
<evidence type="ECO:0000313" key="2">
    <source>
        <dbReference type="Proteomes" id="UP000277773"/>
    </source>
</evidence>
<gene>
    <name evidence="1" type="ORF">D8786_04905</name>
</gene>
<sequence>MVNFAENELSLFGIGDMKDYQMKNYRKLLLEAIQAGDVAGILRGKKRYCIEPPTSVPDVFPTDICQVLTEYFYKQNDIDKIQDLLEGSLIELSQRSAVDLYISVLFFDAILFMQEKNIASFTIHTSTVAQAIAKGIKDYQEELNDSITFPNGLVKIKLMNQLERFNQKYQKNERFSIIEK</sequence>
<dbReference type="AlphaFoldDB" id="A0A428HQG7"/>
<protein>
    <submittedName>
        <fullName evidence="1">Uncharacterized protein</fullName>
    </submittedName>
</protein>
<reference evidence="1 2" key="1">
    <citation type="submission" date="2018-11" db="EMBL/GenBank/DDBJ databases">
        <title>Species Designations Belie Phenotypic and Genotypic Heterogeneity in Oral Streptococci.</title>
        <authorList>
            <person name="Velsko I."/>
        </authorList>
    </citation>
    <scope>NUCLEOTIDE SEQUENCE [LARGE SCALE GENOMIC DNA]</scope>
    <source>
        <strain evidence="1 2">BCC08</strain>
    </source>
</reference>
<comment type="caution">
    <text evidence="1">The sequence shown here is derived from an EMBL/GenBank/DDBJ whole genome shotgun (WGS) entry which is preliminary data.</text>
</comment>